<feature type="compositionally biased region" description="Basic and acidic residues" evidence="1">
    <location>
        <begin position="183"/>
        <end position="193"/>
    </location>
</feature>
<accession>A0ABN3C5I8</accession>
<protein>
    <recommendedName>
        <fullName evidence="3">CHRD domain-containing protein</fullName>
    </recommendedName>
</protein>
<organism evidence="4 5">
    <name type="scientific">Nonomuraea monospora</name>
    <dbReference type="NCBI Taxonomy" id="568818"/>
    <lineage>
        <taxon>Bacteria</taxon>
        <taxon>Bacillati</taxon>
        <taxon>Actinomycetota</taxon>
        <taxon>Actinomycetes</taxon>
        <taxon>Streptosporangiales</taxon>
        <taxon>Streptosporangiaceae</taxon>
        <taxon>Nonomuraea</taxon>
    </lineage>
</organism>
<feature type="domain" description="CHRD" evidence="3">
    <location>
        <begin position="33"/>
        <end position="151"/>
    </location>
</feature>
<feature type="signal peptide" evidence="2">
    <location>
        <begin position="1"/>
        <end position="26"/>
    </location>
</feature>
<reference evidence="4 5" key="1">
    <citation type="journal article" date="2019" name="Int. J. Syst. Evol. Microbiol.">
        <title>The Global Catalogue of Microorganisms (GCM) 10K type strain sequencing project: providing services to taxonomists for standard genome sequencing and annotation.</title>
        <authorList>
            <consortium name="The Broad Institute Genomics Platform"/>
            <consortium name="The Broad Institute Genome Sequencing Center for Infectious Disease"/>
            <person name="Wu L."/>
            <person name="Ma J."/>
        </authorList>
    </citation>
    <scope>NUCLEOTIDE SEQUENCE [LARGE SCALE GENOMIC DNA]</scope>
    <source>
        <strain evidence="4 5">JCM 16114</strain>
    </source>
</reference>
<dbReference type="InterPro" id="IPR021851">
    <property type="entry name" value="DUF3455"/>
</dbReference>
<evidence type="ECO:0000259" key="3">
    <source>
        <dbReference type="SMART" id="SM00754"/>
    </source>
</evidence>
<dbReference type="Pfam" id="PF11937">
    <property type="entry name" value="DUF3455"/>
    <property type="match status" value="1"/>
</dbReference>
<proteinExistence type="predicted"/>
<dbReference type="Proteomes" id="UP001499843">
    <property type="component" value="Unassembled WGS sequence"/>
</dbReference>
<feature type="region of interest" description="Disordered" evidence="1">
    <location>
        <begin position="167"/>
        <end position="194"/>
    </location>
</feature>
<name>A0ABN3C5I8_9ACTN</name>
<comment type="caution">
    <text evidence="4">The sequence shown here is derived from an EMBL/GenBank/DDBJ whole genome shotgun (WGS) entry which is preliminary data.</text>
</comment>
<evidence type="ECO:0000256" key="2">
    <source>
        <dbReference type="SAM" id="SignalP"/>
    </source>
</evidence>
<dbReference type="Pfam" id="PF07452">
    <property type="entry name" value="CHRD"/>
    <property type="match status" value="2"/>
</dbReference>
<feature type="domain" description="CHRD" evidence="3">
    <location>
        <begin position="168"/>
        <end position="293"/>
    </location>
</feature>
<dbReference type="EMBL" id="BAAAQX010000001">
    <property type="protein sequence ID" value="GAA2204277.1"/>
    <property type="molecule type" value="Genomic_DNA"/>
</dbReference>
<feature type="chain" id="PRO_5046178065" description="CHRD domain-containing protein" evidence="2">
    <location>
        <begin position="27"/>
        <end position="430"/>
    </location>
</feature>
<dbReference type="InterPro" id="IPR010895">
    <property type="entry name" value="CHRD"/>
</dbReference>
<sequence>MDIRKIMIYGVLGACAVAALSVPASASTSGDDIYLAAGLRGANEVGSPGDRNGRSTVVLKISGNEVTFAARWNKIGTPTAGHVHAGARGVNGDVRLDLLTTSPPSSVRGVTGTVTATNDLVQALVADPGAFYANLHDAAHPKGAVRGQFHRLSKPVDLNGVLHGSDQATLSSQADGGQEVPENDGKRRGDADGKATWWLRPDGSSIAYTATWSGLGRVTAGHLHKGATGRNGAVVAELFAAPEGLPQNVTGVAGVMPVTAKIVKRIAANPGAYYSNLHTLDFDGGAVRGQLSGAAFTHPRALTADVLRGSQIYACTQLPAGGFGFTQLGVTAKLRRGIDHSFVTPASGPPQWIAPDGSAVRGAVVSRTPNGGNIPELVLDATQAGANTGLLAHATQILRLNTTGGVAPTGTCQPGAEAKVAYGADYLFLG</sequence>
<dbReference type="SMART" id="SM00754">
    <property type="entry name" value="CHRD"/>
    <property type="match status" value="2"/>
</dbReference>
<keyword evidence="5" id="KW-1185">Reference proteome</keyword>
<keyword evidence="2" id="KW-0732">Signal</keyword>
<evidence type="ECO:0000313" key="4">
    <source>
        <dbReference type="EMBL" id="GAA2204277.1"/>
    </source>
</evidence>
<evidence type="ECO:0000256" key="1">
    <source>
        <dbReference type="SAM" id="MobiDB-lite"/>
    </source>
</evidence>
<gene>
    <name evidence="4" type="ORF">GCM10009850_002740</name>
</gene>
<evidence type="ECO:0000313" key="5">
    <source>
        <dbReference type="Proteomes" id="UP001499843"/>
    </source>
</evidence>